<dbReference type="InterPro" id="IPR000119">
    <property type="entry name" value="Hist_DNA-bd"/>
</dbReference>
<dbReference type="SUPFAM" id="SSF47729">
    <property type="entry name" value="IHF-like DNA-binding proteins"/>
    <property type="match status" value="1"/>
</dbReference>
<evidence type="ECO:0000256" key="2">
    <source>
        <dbReference type="ARBA" id="ARBA00023125"/>
    </source>
</evidence>
<dbReference type="EMBL" id="AQHW01000017">
    <property type="protein sequence ID" value="KKB54059.1"/>
    <property type="molecule type" value="Genomic_DNA"/>
</dbReference>
<gene>
    <name evidence="4" type="ORF">HMPREF1536_03640</name>
</gene>
<dbReference type="PATRIC" id="fig|1203610.3.peg.3710"/>
<comment type="similarity">
    <text evidence="1 3">Belongs to the bacterial histone-like protein family.</text>
</comment>
<dbReference type="PANTHER" id="PTHR33175:SF2">
    <property type="entry name" value="INTEGRATION HOST FACTOR SUBUNIT ALPHA"/>
    <property type="match status" value="1"/>
</dbReference>
<dbReference type="STRING" id="1203610.HMPREF1536_03640"/>
<name>A0A0F5J8F4_9BACT</name>
<keyword evidence="5" id="KW-1185">Reference proteome</keyword>
<dbReference type="InterPro" id="IPR010992">
    <property type="entry name" value="IHF-like_DNA-bd_dom_sf"/>
</dbReference>
<comment type="caution">
    <text evidence="4">The sequence shown here is derived from an EMBL/GenBank/DDBJ whole genome shotgun (WGS) entry which is preliminary data.</text>
</comment>
<evidence type="ECO:0000256" key="1">
    <source>
        <dbReference type="ARBA" id="ARBA00010529"/>
    </source>
</evidence>
<dbReference type="SMART" id="SM00411">
    <property type="entry name" value="BHL"/>
    <property type="match status" value="1"/>
</dbReference>
<organism evidence="4 5">
    <name type="scientific">Parabacteroides gordonii MS-1 = DSM 23371</name>
    <dbReference type="NCBI Taxonomy" id="1203610"/>
    <lineage>
        <taxon>Bacteria</taxon>
        <taxon>Pseudomonadati</taxon>
        <taxon>Bacteroidota</taxon>
        <taxon>Bacteroidia</taxon>
        <taxon>Bacteroidales</taxon>
        <taxon>Tannerellaceae</taxon>
        <taxon>Parabacteroides</taxon>
    </lineage>
</organism>
<dbReference type="Gene3D" id="4.10.520.10">
    <property type="entry name" value="IHF-like DNA-binding proteins"/>
    <property type="match status" value="1"/>
</dbReference>
<dbReference type="Pfam" id="PF00216">
    <property type="entry name" value="Bac_DNA_binding"/>
    <property type="match status" value="1"/>
</dbReference>
<dbReference type="InterPro" id="IPR020816">
    <property type="entry name" value="Histone-like_DNA-bd_CS"/>
</dbReference>
<dbReference type="CDD" id="cd13832">
    <property type="entry name" value="IHF"/>
    <property type="match status" value="1"/>
</dbReference>
<dbReference type="RefSeq" id="WP_028726711.1">
    <property type="nucleotide sequence ID" value="NZ_AUAE01000010.1"/>
</dbReference>
<dbReference type="GO" id="GO:0030527">
    <property type="term" value="F:structural constituent of chromatin"/>
    <property type="evidence" value="ECO:0007669"/>
    <property type="project" value="InterPro"/>
</dbReference>
<sequence>MNKNELARAIQEARGCTQIEATELLNMFIEVLTEQLSKDNSINLQSFGTLKPWPQTLRDGRNPKTGAVVTIPPRISVKFRPGKYLLDALNKQE</sequence>
<dbReference type="AlphaFoldDB" id="A0A0F5J8F4"/>
<reference evidence="4 5" key="1">
    <citation type="submission" date="2013-04" db="EMBL/GenBank/DDBJ databases">
        <title>The Genome Sequence of Parabacteroides gordonii DSM 23371.</title>
        <authorList>
            <consortium name="The Broad Institute Genomics Platform"/>
            <person name="Earl A."/>
            <person name="Ward D."/>
            <person name="Feldgarden M."/>
            <person name="Gevers D."/>
            <person name="Martens E."/>
            <person name="Sakamoto M."/>
            <person name="Benno Y."/>
            <person name="Suzuki N."/>
            <person name="Matsunaga N."/>
            <person name="Koshihara K."/>
            <person name="Seki M."/>
            <person name="Komiya H."/>
            <person name="Walker B."/>
            <person name="Young S."/>
            <person name="Zeng Q."/>
            <person name="Gargeya S."/>
            <person name="Fitzgerald M."/>
            <person name="Haas B."/>
            <person name="Abouelleil A."/>
            <person name="Allen A.W."/>
            <person name="Alvarado L."/>
            <person name="Arachchi H.M."/>
            <person name="Berlin A.M."/>
            <person name="Chapman S.B."/>
            <person name="Gainer-Dewar J."/>
            <person name="Goldberg J."/>
            <person name="Griggs A."/>
            <person name="Gujja S."/>
            <person name="Hansen M."/>
            <person name="Howarth C."/>
            <person name="Imamovic A."/>
            <person name="Ireland A."/>
            <person name="Larimer J."/>
            <person name="McCowan C."/>
            <person name="Murphy C."/>
            <person name="Pearson M."/>
            <person name="Poon T.W."/>
            <person name="Priest M."/>
            <person name="Roberts A."/>
            <person name="Saif S."/>
            <person name="Shea T."/>
            <person name="Sisk P."/>
            <person name="Sykes S."/>
            <person name="Wortman J."/>
            <person name="Nusbaum C."/>
            <person name="Birren B."/>
        </authorList>
    </citation>
    <scope>NUCLEOTIDE SEQUENCE [LARGE SCALE GENOMIC DNA]</scope>
    <source>
        <strain evidence="4 5">MS-1</strain>
    </source>
</reference>
<protein>
    <recommendedName>
        <fullName evidence="6">HU family DNA-binding protein</fullName>
    </recommendedName>
</protein>
<dbReference type="PRINTS" id="PR01727">
    <property type="entry name" value="DNABINDINGHU"/>
</dbReference>
<dbReference type="GO" id="GO:0005829">
    <property type="term" value="C:cytosol"/>
    <property type="evidence" value="ECO:0007669"/>
    <property type="project" value="TreeGrafter"/>
</dbReference>
<evidence type="ECO:0000313" key="5">
    <source>
        <dbReference type="Proteomes" id="UP000033035"/>
    </source>
</evidence>
<dbReference type="PANTHER" id="PTHR33175">
    <property type="entry name" value="DNA-BINDING PROTEIN HU"/>
    <property type="match status" value="1"/>
</dbReference>
<evidence type="ECO:0000313" key="4">
    <source>
        <dbReference type="EMBL" id="KKB54059.1"/>
    </source>
</evidence>
<evidence type="ECO:0008006" key="6">
    <source>
        <dbReference type="Google" id="ProtNLM"/>
    </source>
</evidence>
<dbReference type="HOGENOM" id="CLU_105066_3_3_10"/>
<evidence type="ECO:0000256" key="3">
    <source>
        <dbReference type="RuleBase" id="RU003939"/>
    </source>
</evidence>
<dbReference type="PROSITE" id="PS00045">
    <property type="entry name" value="HISTONE_LIKE"/>
    <property type="match status" value="1"/>
</dbReference>
<dbReference type="Proteomes" id="UP000033035">
    <property type="component" value="Unassembled WGS sequence"/>
</dbReference>
<dbReference type="GO" id="GO:0003677">
    <property type="term" value="F:DNA binding"/>
    <property type="evidence" value="ECO:0007669"/>
    <property type="project" value="UniProtKB-KW"/>
</dbReference>
<keyword evidence="2" id="KW-0238">DNA-binding</keyword>
<proteinExistence type="inferred from homology"/>
<accession>A0A0F5J8F4</accession>